<organism evidence="1 2">
    <name type="scientific">Blautia luti</name>
    <dbReference type="NCBI Taxonomy" id="89014"/>
    <lineage>
        <taxon>Bacteria</taxon>
        <taxon>Bacillati</taxon>
        <taxon>Bacillota</taxon>
        <taxon>Clostridia</taxon>
        <taxon>Lachnospirales</taxon>
        <taxon>Lachnospiraceae</taxon>
        <taxon>Blautia</taxon>
    </lineage>
</organism>
<evidence type="ECO:0000313" key="2">
    <source>
        <dbReference type="Proteomes" id="UP000408482"/>
    </source>
</evidence>
<gene>
    <name evidence="1" type="ORF">RSSSTS7063_01020</name>
</gene>
<name>A0A564W755_9FIRM</name>
<evidence type="ECO:0008006" key="3">
    <source>
        <dbReference type="Google" id="ProtNLM"/>
    </source>
</evidence>
<dbReference type="Gene3D" id="2.160.20.110">
    <property type="match status" value="1"/>
</dbReference>
<accession>A0A564W755</accession>
<evidence type="ECO:0000313" key="1">
    <source>
        <dbReference type="EMBL" id="VUX40418.1"/>
    </source>
</evidence>
<protein>
    <recommendedName>
        <fullName evidence="3">The GLUG motif protein</fullName>
    </recommendedName>
</protein>
<dbReference type="Proteomes" id="UP000408482">
    <property type="component" value="Unassembled WGS sequence"/>
</dbReference>
<dbReference type="Gene3D" id="3.40.50.12480">
    <property type="match status" value="1"/>
</dbReference>
<dbReference type="Pfam" id="PF13306">
    <property type="entry name" value="LRR_5"/>
    <property type="match status" value="1"/>
</dbReference>
<dbReference type="AlphaFoldDB" id="A0A564W755"/>
<proteinExistence type="predicted"/>
<keyword evidence="2" id="KW-1185">Reference proteome</keyword>
<dbReference type="InterPro" id="IPR026906">
    <property type="entry name" value="LRR_5"/>
</dbReference>
<sequence length="217" mass="22394">MSHPAFGGIVGENEVAGTISGCSSGVNIFISMTATDSYVGGIAGVNIGTIEKCVARGNLSVTQANGNSYQVYLGGIAGRIEQFGNMGGYVKQCAFTGTLHVTGGTAVTGQICAQVNANVLNSAIGLNTVSGSLDENGVLEIAGQGAMNEWQNEEDVPWNGYRDQITEIRIEEGVTSIGAYAFADCEKLVKPDIADSVQTIGAFAYFNCSGLSTLTIG</sequence>
<dbReference type="EMBL" id="CABHNW010000153">
    <property type="protein sequence ID" value="VUX40418.1"/>
    <property type="molecule type" value="Genomic_DNA"/>
</dbReference>
<reference evidence="1 2" key="1">
    <citation type="submission" date="2019-07" db="EMBL/GenBank/DDBJ databases">
        <authorList>
            <person name="Hibberd C M."/>
            <person name="Gehrig L. J."/>
            <person name="Chang H.-W."/>
            <person name="Venkatesh S."/>
        </authorList>
    </citation>
    <scope>NUCLEOTIDE SEQUENCE [LARGE SCALE GENOMIC DNA]</scope>
    <source>
        <strain evidence="1">Blautia_luti_SSTS_Bg7063</strain>
    </source>
</reference>